<reference evidence="1" key="1">
    <citation type="submission" date="2020-10" db="EMBL/GenBank/DDBJ databases">
        <title>Ca. Dormibacterota MAGs.</title>
        <authorList>
            <person name="Montgomery K."/>
        </authorList>
    </citation>
    <scope>NUCLEOTIDE SEQUENCE [LARGE SCALE GENOMIC DNA]</scope>
    <source>
        <strain evidence="1">SC8812_S17_10</strain>
    </source>
</reference>
<dbReference type="EMBL" id="JAEKNR010000120">
    <property type="protein sequence ID" value="MBJ7598673.1"/>
    <property type="molecule type" value="Genomic_DNA"/>
</dbReference>
<dbReference type="RefSeq" id="WP_338201875.1">
    <property type="nucleotide sequence ID" value="NZ_JAEKNR010000120.1"/>
</dbReference>
<keyword evidence="2" id="KW-1185">Reference proteome</keyword>
<name>A0A934KAC9_9BACT</name>
<dbReference type="AlphaFoldDB" id="A0A934KAC9"/>
<protein>
    <submittedName>
        <fullName evidence="1">Uncharacterized protein</fullName>
    </submittedName>
</protein>
<comment type="caution">
    <text evidence="1">The sequence shown here is derived from an EMBL/GenBank/DDBJ whole genome shotgun (WGS) entry which is preliminary data.</text>
</comment>
<accession>A0A934KAC9</accession>
<evidence type="ECO:0000313" key="1">
    <source>
        <dbReference type="EMBL" id="MBJ7598673.1"/>
    </source>
</evidence>
<sequence>MIDPELYYRLWQQEHGEQVRQAARRQAVRDSRTAPSSNVTHRMRLGVLHDLGLRLRSLWTIRRPAEHR</sequence>
<evidence type="ECO:0000313" key="2">
    <source>
        <dbReference type="Proteomes" id="UP000612893"/>
    </source>
</evidence>
<dbReference type="Proteomes" id="UP000612893">
    <property type="component" value="Unassembled WGS sequence"/>
</dbReference>
<gene>
    <name evidence="1" type="ORF">JF922_11395</name>
</gene>
<proteinExistence type="predicted"/>
<organism evidence="1 2">
    <name type="scientific">Candidatus Nephthysia bennettiae</name>
    <dbReference type="NCBI Taxonomy" id="3127016"/>
    <lineage>
        <taxon>Bacteria</taxon>
        <taxon>Bacillati</taxon>
        <taxon>Candidatus Dormiibacterota</taxon>
        <taxon>Candidatus Dormibacteria</taxon>
        <taxon>Candidatus Dormibacterales</taxon>
        <taxon>Candidatus Dormibacteraceae</taxon>
        <taxon>Candidatus Nephthysia</taxon>
    </lineage>
</organism>